<reference evidence="1 2" key="1">
    <citation type="journal article" date="2019" name="Microorganisms">
        <title>Genome Insights into the Novel Species Microvirga brassicacearum, a Rapeseed Endophyte with Biotechnological Potential.</title>
        <authorList>
            <person name="Jimenez-Gomez A."/>
            <person name="Saati-Santamaria Z."/>
            <person name="Igual J.M."/>
            <person name="Rivas R."/>
            <person name="Mateos P.F."/>
            <person name="Garcia-Fraile P."/>
        </authorList>
    </citation>
    <scope>NUCLEOTIDE SEQUENCE [LARGE SCALE GENOMIC DNA]</scope>
    <source>
        <strain evidence="1 2">CDVBN77</strain>
    </source>
</reference>
<name>A0A5N3PBK5_9HYPH</name>
<evidence type="ECO:0000313" key="2">
    <source>
        <dbReference type="Proteomes" id="UP000325684"/>
    </source>
</evidence>
<keyword evidence="2" id="KW-1185">Reference proteome</keyword>
<accession>A0A5N3PBK5</accession>
<protein>
    <submittedName>
        <fullName evidence="1">Uncharacterized protein</fullName>
    </submittedName>
</protein>
<gene>
    <name evidence="1" type="ORF">FEZ63_11700</name>
</gene>
<dbReference type="Proteomes" id="UP000325684">
    <property type="component" value="Unassembled WGS sequence"/>
</dbReference>
<dbReference type="RefSeq" id="WP_150944544.1">
    <property type="nucleotide sequence ID" value="NZ_VCMV01000014.1"/>
</dbReference>
<sequence length="66" mass="7365">MFKFKRTIHPKSVMFAVEYEDGRIGYLVVEGHGGPGEDYLATSIAKEQQAAGLLPEGTITRIKRVR</sequence>
<dbReference type="AlphaFoldDB" id="A0A5N3PBK5"/>
<comment type="caution">
    <text evidence="1">The sequence shown here is derived from an EMBL/GenBank/DDBJ whole genome shotgun (WGS) entry which is preliminary data.</text>
</comment>
<proteinExistence type="predicted"/>
<dbReference type="EMBL" id="VCMV01000014">
    <property type="protein sequence ID" value="KAB0267083.1"/>
    <property type="molecule type" value="Genomic_DNA"/>
</dbReference>
<dbReference type="OrthoDB" id="8020434at2"/>
<evidence type="ECO:0000313" key="1">
    <source>
        <dbReference type="EMBL" id="KAB0267083.1"/>
    </source>
</evidence>
<organism evidence="1 2">
    <name type="scientific">Microvirga brassicacearum</name>
    <dbReference type="NCBI Taxonomy" id="2580413"/>
    <lineage>
        <taxon>Bacteria</taxon>
        <taxon>Pseudomonadati</taxon>
        <taxon>Pseudomonadota</taxon>
        <taxon>Alphaproteobacteria</taxon>
        <taxon>Hyphomicrobiales</taxon>
        <taxon>Methylobacteriaceae</taxon>
        <taxon>Microvirga</taxon>
    </lineage>
</organism>